<protein>
    <submittedName>
        <fullName evidence="3">Uncharacterized protein</fullName>
    </submittedName>
</protein>
<dbReference type="EMBL" id="CAICTM010000110">
    <property type="protein sequence ID" value="CAB9501540.1"/>
    <property type="molecule type" value="Genomic_DNA"/>
</dbReference>
<comment type="caution">
    <text evidence="3">The sequence shown here is derived from an EMBL/GenBank/DDBJ whole genome shotgun (WGS) entry which is preliminary data.</text>
</comment>
<keyword evidence="4" id="KW-1185">Reference proteome</keyword>
<accession>A0A9N8DGQ5</accession>
<dbReference type="Proteomes" id="UP001153069">
    <property type="component" value="Unassembled WGS sequence"/>
</dbReference>
<sequence>MMRFWTLLTTILVLSLARADDSDAVFRWSSTGGGWRAMFACVGFANVFQQAGLMTEDSSLFSAIATNSGASWFLVQLFYSQAFYDQTVMAASPEDLYNFTVQWMGTYEAFARDVAPNETDVSEALGINFAALQTGTEREQMEHNVITYLSEFWGLYYHSNASWANFVDAMLTGATDDLGHEGVFADIQANPENRIPAMQSTDMLIQSTLAPGSKIRLGPYRSTAAEEEASEEIDIEFEDEYYEPTEKWDYLKPLFGDIDNQDLMVYLGPLVPESQESNSNWPLYSVGISAAYVVNDTFAGLQYSTFDSPSSTELATYVSPTSRFWKWNDWNAYYMWPNEGFWTWPTPNATTEIDQDLVERYKAQAVNMTSTGTLAPPFGGGAASVIQAAAISSAAAGPLSPAAPTVFAQALSLQRQSVRDGLETDGGGAAVAGLTAFDLTAGNIFKNGVFDDFAVCSQWPNPCGPADGQFLDGAFADNPSVAINVAQYHQEGGDLSKTMKLVLTNTNQDFVPGSYDTDQILQYFECSFNHDVAPGDYVWLPGFVVPYRSPQIFEETLTVQDIVIDLQPMEDSNMSTAILKGTTLDNAAFGVKAGQSVEILVINTNTPITTFIAGATIIEMQTEPLATMVQDIASSQELVARIKDFFGILEQAENGEEVSRAEAGEGENADETESEEEANVGTTLQSTSRAETSWSLCPWWGFGLLGSGVLMLL</sequence>
<dbReference type="OrthoDB" id="48271at2759"/>
<dbReference type="AlphaFoldDB" id="A0A9N8DGQ5"/>
<evidence type="ECO:0000256" key="1">
    <source>
        <dbReference type="SAM" id="MobiDB-lite"/>
    </source>
</evidence>
<dbReference type="Gene3D" id="3.40.1090.10">
    <property type="entry name" value="Cytosolic phospholipase A2 catalytic domain"/>
    <property type="match status" value="1"/>
</dbReference>
<evidence type="ECO:0000313" key="4">
    <source>
        <dbReference type="Proteomes" id="UP001153069"/>
    </source>
</evidence>
<feature type="compositionally biased region" description="Acidic residues" evidence="1">
    <location>
        <begin position="664"/>
        <end position="678"/>
    </location>
</feature>
<feature type="signal peptide" evidence="2">
    <location>
        <begin position="1"/>
        <end position="19"/>
    </location>
</feature>
<feature type="chain" id="PRO_5040439499" evidence="2">
    <location>
        <begin position="20"/>
        <end position="713"/>
    </location>
</feature>
<reference evidence="3" key="1">
    <citation type="submission" date="2020-06" db="EMBL/GenBank/DDBJ databases">
        <authorList>
            <consortium name="Plant Systems Biology data submission"/>
        </authorList>
    </citation>
    <scope>NUCLEOTIDE SEQUENCE</scope>
    <source>
        <strain evidence="3">D6</strain>
    </source>
</reference>
<gene>
    <name evidence="3" type="ORF">SEMRO_111_G055370.1</name>
</gene>
<feature type="region of interest" description="Disordered" evidence="1">
    <location>
        <begin position="656"/>
        <end position="686"/>
    </location>
</feature>
<organism evidence="3 4">
    <name type="scientific">Seminavis robusta</name>
    <dbReference type="NCBI Taxonomy" id="568900"/>
    <lineage>
        <taxon>Eukaryota</taxon>
        <taxon>Sar</taxon>
        <taxon>Stramenopiles</taxon>
        <taxon>Ochrophyta</taxon>
        <taxon>Bacillariophyta</taxon>
        <taxon>Bacillariophyceae</taxon>
        <taxon>Bacillariophycidae</taxon>
        <taxon>Naviculales</taxon>
        <taxon>Naviculaceae</taxon>
        <taxon>Seminavis</taxon>
    </lineage>
</organism>
<keyword evidence="2" id="KW-0732">Signal</keyword>
<evidence type="ECO:0000256" key="2">
    <source>
        <dbReference type="SAM" id="SignalP"/>
    </source>
</evidence>
<name>A0A9N8DGQ5_9STRA</name>
<evidence type="ECO:0000313" key="3">
    <source>
        <dbReference type="EMBL" id="CAB9501540.1"/>
    </source>
</evidence>
<proteinExistence type="predicted"/>